<dbReference type="AlphaFoldDB" id="A0ABD1BVA6"/>
<evidence type="ECO:0000313" key="2">
    <source>
        <dbReference type="Proteomes" id="UP001558713"/>
    </source>
</evidence>
<evidence type="ECO:0008006" key="3">
    <source>
        <dbReference type="Google" id="ProtNLM"/>
    </source>
</evidence>
<accession>A0ABD1BVA6</accession>
<sequence length="176" mass="20357">MCQRCSSDSESINHILFDCPLSRSVWRQSNTIFSGSQAQDNSLEENIEILLSRYDQSTSKELQHLPFRICWQIWKSRNALIFNKEKLSTDEVIDKAKDSVNEWLTAISQDTRVQPSGQLCVEQRESKWIPPPSDFFKINVDGSFHLNNQYIGVGWIIRDDHGVYRLAGCSRLIQAY</sequence>
<dbReference type="PANTHER" id="PTHR47074">
    <property type="entry name" value="BNAC02G40300D PROTEIN"/>
    <property type="match status" value="1"/>
</dbReference>
<dbReference type="Proteomes" id="UP001558713">
    <property type="component" value="Unassembled WGS sequence"/>
</dbReference>
<reference evidence="1 2" key="1">
    <citation type="submission" date="2024-04" db="EMBL/GenBank/DDBJ databases">
        <title>Genome assembly C_amara_ONT_v2.</title>
        <authorList>
            <person name="Yant L."/>
            <person name="Moore C."/>
            <person name="Slenker M."/>
        </authorList>
    </citation>
    <scope>NUCLEOTIDE SEQUENCE [LARGE SCALE GENOMIC DNA]</scope>
    <source>
        <tissue evidence="1">Leaf</tissue>
    </source>
</reference>
<dbReference type="PANTHER" id="PTHR47074:SF11">
    <property type="entry name" value="REVERSE TRANSCRIPTASE-LIKE PROTEIN"/>
    <property type="match status" value="1"/>
</dbReference>
<organism evidence="1 2">
    <name type="scientific">Cardamine amara subsp. amara</name>
    <dbReference type="NCBI Taxonomy" id="228776"/>
    <lineage>
        <taxon>Eukaryota</taxon>
        <taxon>Viridiplantae</taxon>
        <taxon>Streptophyta</taxon>
        <taxon>Embryophyta</taxon>
        <taxon>Tracheophyta</taxon>
        <taxon>Spermatophyta</taxon>
        <taxon>Magnoliopsida</taxon>
        <taxon>eudicotyledons</taxon>
        <taxon>Gunneridae</taxon>
        <taxon>Pentapetalae</taxon>
        <taxon>rosids</taxon>
        <taxon>malvids</taxon>
        <taxon>Brassicales</taxon>
        <taxon>Brassicaceae</taxon>
        <taxon>Cardamineae</taxon>
        <taxon>Cardamine</taxon>
    </lineage>
</organism>
<comment type="caution">
    <text evidence="1">The sequence shown here is derived from an EMBL/GenBank/DDBJ whole genome shotgun (WGS) entry which is preliminary data.</text>
</comment>
<name>A0ABD1BVA6_CARAN</name>
<gene>
    <name evidence="1" type="ORF">V5N11_016203</name>
</gene>
<keyword evidence="2" id="KW-1185">Reference proteome</keyword>
<dbReference type="EMBL" id="JBANAX010000136">
    <property type="protein sequence ID" value="KAL1221137.1"/>
    <property type="molecule type" value="Genomic_DNA"/>
</dbReference>
<dbReference type="InterPro" id="IPR052929">
    <property type="entry name" value="RNase_H-like_EbsB-rel"/>
</dbReference>
<proteinExistence type="predicted"/>
<protein>
    <recommendedName>
        <fullName evidence="3">Reverse transcriptase zinc-binding domain-containing protein</fullName>
    </recommendedName>
</protein>
<evidence type="ECO:0000313" key="1">
    <source>
        <dbReference type="EMBL" id="KAL1221137.1"/>
    </source>
</evidence>